<dbReference type="AlphaFoldDB" id="A0A7W8MUK2"/>
<dbReference type="EMBL" id="JACHEP010000001">
    <property type="protein sequence ID" value="MBB5323291.1"/>
    <property type="molecule type" value="Genomic_DNA"/>
</dbReference>
<evidence type="ECO:0000313" key="2">
    <source>
        <dbReference type="EMBL" id="MBB5323291.1"/>
    </source>
</evidence>
<evidence type="ECO:0000256" key="1">
    <source>
        <dbReference type="SAM" id="MobiDB-lite"/>
    </source>
</evidence>
<proteinExistence type="predicted"/>
<reference evidence="2 3" key="1">
    <citation type="submission" date="2020-08" db="EMBL/GenBank/DDBJ databases">
        <title>Genomic Encyclopedia of Type Strains, Phase IV (KMG-IV): sequencing the most valuable type-strain genomes for metagenomic binning, comparative biology and taxonomic classification.</title>
        <authorList>
            <person name="Goeker M."/>
        </authorList>
    </citation>
    <scope>NUCLEOTIDE SEQUENCE [LARGE SCALE GENOMIC DNA]</scope>
    <source>
        <strain evidence="2 3">DSM 16325</strain>
    </source>
</reference>
<dbReference type="Proteomes" id="UP000520011">
    <property type="component" value="Unassembled WGS sequence"/>
</dbReference>
<keyword evidence="3" id="KW-1185">Reference proteome</keyword>
<evidence type="ECO:0000313" key="3">
    <source>
        <dbReference type="Proteomes" id="UP000520011"/>
    </source>
</evidence>
<dbReference type="Gene3D" id="1.10.10.10">
    <property type="entry name" value="Winged helix-like DNA-binding domain superfamily/Winged helix DNA-binding domain"/>
    <property type="match status" value="1"/>
</dbReference>
<feature type="region of interest" description="Disordered" evidence="1">
    <location>
        <begin position="110"/>
        <end position="134"/>
    </location>
</feature>
<comment type="caution">
    <text evidence="2">The sequence shown here is derived from an EMBL/GenBank/DDBJ whole genome shotgun (WGS) entry which is preliminary data.</text>
</comment>
<gene>
    <name evidence="2" type="ORF">HNQ34_000368</name>
</gene>
<accession>A0A7W8MUK2</accession>
<dbReference type="RefSeq" id="WP_183251031.1">
    <property type="nucleotide sequence ID" value="NZ_JACHEP010000001.1"/>
</dbReference>
<sequence>MYISNQLACQIGLNESIVLCDLHQLLQETGGDRVVLTYEEWQKRLPFWSPSTIRRVVRKLERLGYIESGNFNKNKVDQTKSYRLNNEELQKQHIVLTEEPLFAVTTSFMEKTEPQRTEKERKRQIAPTFLKAGA</sequence>
<dbReference type="InterPro" id="IPR036388">
    <property type="entry name" value="WH-like_DNA-bd_sf"/>
</dbReference>
<name>A0A7W8MUK2_9BACL</name>
<organism evidence="2 3">
    <name type="scientific">Anoxybacteroides tepidamans</name>
    <dbReference type="NCBI Taxonomy" id="265948"/>
    <lineage>
        <taxon>Bacteria</taxon>
        <taxon>Bacillati</taxon>
        <taxon>Bacillota</taxon>
        <taxon>Bacilli</taxon>
        <taxon>Bacillales</taxon>
        <taxon>Anoxybacillaceae</taxon>
        <taxon>Anoxybacteroides</taxon>
    </lineage>
</organism>
<feature type="compositionally biased region" description="Basic and acidic residues" evidence="1">
    <location>
        <begin position="110"/>
        <end position="123"/>
    </location>
</feature>
<protein>
    <submittedName>
        <fullName evidence="2">Fe2+ or Zn2+ uptake regulation protein</fullName>
    </submittedName>
</protein>